<reference evidence="2 3" key="1">
    <citation type="journal article" date="2014" name="Agronomy (Basel)">
        <title>A Draft Genome Sequence for Ensete ventricosum, the Drought-Tolerant Tree Against Hunger.</title>
        <authorList>
            <person name="Harrison J."/>
            <person name="Moore K.A."/>
            <person name="Paszkiewicz K."/>
            <person name="Jones T."/>
            <person name="Grant M."/>
            <person name="Ambacheew D."/>
            <person name="Muzemil S."/>
            <person name="Studholme D.J."/>
        </authorList>
    </citation>
    <scope>NUCLEOTIDE SEQUENCE [LARGE SCALE GENOMIC DNA]</scope>
</reference>
<dbReference type="GO" id="GO:0007200">
    <property type="term" value="P:phospholipase C-activating G protein-coupled receptor signaling pathway"/>
    <property type="evidence" value="ECO:0007669"/>
    <property type="project" value="InterPro"/>
</dbReference>
<comment type="caution">
    <text evidence="2">The sequence shown here is derived from an EMBL/GenBank/DDBJ whole genome shotgun (WGS) entry which is preliminary data.</text>
</comment>
<evidence type="ECO:0000313" key="3">
    <source>
        <dbReference type="Proteomes" id="UP000287651"/>
    </source>
</evidence>
<dbReference type="GO" id="GO:0004143">
    <property type="term" value="F:ATP-dependent diacylglycerol kinase activity"/>
    <property type="evidence" value="ECO:0007669"/>
    <property type="project" value="InterPro"/>
</dbReference>
<evidence type="ECO:0000313" key="2">
    <source>
        <dbReference type="EMBL" id="RRT84925.1"/>
    </source>
</evidence>
<gene>
    <name evidence="2" type="ORF">B296_00003549</name>
</gene>
<feature type="domain" description="Diacylglycerol kinase accessory" evidence="1">
    <location>
        <begin position="24"/>
        <end position="99"/>
    </location>
</feature>
<dbReference type="AlphaFoldDB" id="A0A427B8W7"/>
<protein>
    <recommendedName>
        <fullName evidence="1">Diacylglycerol kinase accessory domain-containing protein</fullName>
    </recommendedName>
</protein>
<organism evidence="2 3">
    <name type="scientific">Ensete ventricosum</name>
    <name type="common">Abyssinian banana</name>
    <name type="synonym">Musa ensete</name>
    <dbReference type="NCBI Taxonomy" id="4639"/>
    <lineage>
        <taxon>Eukaryota</taxon>
        <taxon>Viridiplantae</taxon>
        <taxon>Streptophyta</taxon>
        <taxon>Embryophyta</taxon>
        <taxon>Tracheophyta</taxon>
        <taxon>Spermatophyta</taxon>
        <taxon>Magnoliopsida</taxon>
        <taxon>Liliopsida</taxon>
        <taxon>Zingiberales</taxon>
        <taxon>Musaceae</taxon>
        <taxon>Ensete</taxon>
    </lineage>
</organism>
<dbReference type="Pfam" id="PF00609">
    <property type="entry name" value="DAGK_acc"/>
    <property type="match status" value="1"/>
</dbReference>
<dbReference type="Proteomes" id="UP000287651">
    <property type="component" value="Unassembled WGS sequence"/>
</dbReference>
<sequence>MQSIQCKISYGPLNRPITYSYIFTGIGCDAKVALDIHNLREENPEKFFNQNSERHYAYQVVRTMHTARYRYSTGTEMNSVYRYGPIRLEVDGVEIEVPEAFMLKRVSEEPLGHAAAIITDVLENAESSRVINASQKRALLQEMALRLS</sequence>
<name>A0A427B8W7_ENSVE</name>
<evidence type="ECO:0000259" key="1">
    <source>
        <dbReference type="Pfam" id="PF00609"/>
    </source>
</evidence>
<accession>A0A427B8W7</accession>
<proteinExistence type="predicted"/>
<dbReference type="PROSITE" id="PS51257">
    <property type="entry name" value="PROKAR_LIPOPROTEIN"/>
    <property type="match status" value="1"/>
</dbReference>
<dbReference type="InterPro" id="IPR000756">
    <property type="entry name" value="Diacylglycerol_kin_accessory"/>
</dbReference>
<dbReference type="EMBL" id="AMZH03000208">
    <property type="protein sequence ID" value="RRT84925.1"/>
    <property type="molecule type" value="Genomic_DNA"/>
</dbReference>